<protein>
    <recommendedName>
        <fullName evidence="1">Predicted 3'-5' exonuclease PolB-like domain-containing protein</fullName>
    </recommendedName>
</protein>
<dbReference type="SUPFAM" id="SSF53098">
    <property type="entry name" value="Ribonuclease H-like"/>
    <property type="match status" value="1"/>
</dbReference>
<sequence>MNSFLVLDLETVLDTSLPPPPKKKSGGDVFPAPPYHKIVAMGAALLDASYRLRRTWIVSEGRDEFTVLAALVAFLNAKLAEGIGVTLVSWNGRGFDLPVLVARCLHHGLAWPWYYETEARRRYSDYGHIDLMDLLVDHGAARPYGLSLAAKLIGMPGKLDVNGSNVQAMIDAGEVEQVRAYCLQDVVQTAALFLRVQLLRGELPPAIYAVAAAHLLGVIERERRLAPLLPLIDRDRFLSTGGVAELVHEGRAA</sequence>
<keyword evidence="3" id="KW-1185">Reference proteome</keyword>
<name>A0A017TD83_9BACT</name>
<dbReference type="AlphaFoldDB" id="A0A017TD83"/>
<dbReference type="EMBL" id="ASRX01000011">
    <property type="protein sequence ID" value="EYF07258.1"/>
    <property type="molecule type" value="Genomic_DNA"/>
</dbReference>
<proteinExistence type="predicted"/>
<dbReference type="InterPro" id="IPR012337">
    <property type="entry name" value="RNaseH-like_sf"/>
</dbReference>
<feature type="domain" description="Predicted 3'-5' exonuclease PolB-like" evidence="1">
    <location>
        <begin position="32"/>
        <end position="219"/>
    </location>
</feature>
<dbReference type="InterPro" id="IPR036397">
    <property type="entry name" value="RNaseH_sf"/>
</dbReference>
<dbReference type="OrthoDB" id="13288at2"/>
<dbReference type="Pfam" id="PF10108">
    <property type="entry name" value="DNA_pol_B_exo2"/>
    <property type="match status" value="1"/>
</dbReference>
<organism evidence="2 3">
    <name type="scientific">Chondromyces apiculatus DSM 436</name>
    <dbReference type="NCBI Taxonomy" id="1192034"/>
    <lineage>
        <taxon>Bacteria</taxon>
        <taxon>Pseudomonadati</taxon>
        <taxon>Myxococcota</taxon>
        <taxon>Polyangia</taxon>
        <taxon>Polyangiales</taxon>
        <taxon>Polyangiaceae</taxon>
        <taxon>Chondromyces</taxon>
    </lineage>
</organism>
<dbReference type="RefSeq" id="WP_052374518.1">
    <property type="nucleotide sequence ID" value="NZ_ASRX01000011.1"/>
</dbReference>
<comment type="caution">
    <text evidence="2">The sequence shown here is derived from an EMBL/GenBank/DDBJ whole genome shotgun (WGS) entry which is preliminary data.</text>
</comment>
<accession>A0A017TD83</accession>
<dbReference type="eggNOG" id="COG3298">
    <property type="taxonomic scope" value="Bacteria"/>
</dbReference>
<dbReference type="Proteomes" id="UP000019678">
    <property type="component" value="Unassembled WGS sequence"/>
</dbReference>
<evidence type="ECO:0000259" key="1">
    <source>
        <dbReference type="Pfam" id="PF10108"/>
    </source>
</evidence>
<evidence type="ECO:0000313" key="2">
    <source>
        <dbReference type="EMBL" id="EYF07258.1"/>
    </source>
</evidence>
<evidence type="ECO:0000313" key="3">
    <source>
        <dbReference type="Proteomes" id="UP000019678"/>
    </source>
</evidence>
<reference evidence="2 3" key="1">
    <citation type="submission" date="2013-05" db="EMBL/GenBank/DDBJ databases">
        <title>Genome assembly of Chondromyces apiculatus DSM 436.</title>
        <authorList>
            <person name="Sharma G."/>
            <person name="Khatri I."/>
            <person name="Kaur C."/>
            <person name="Mayilraj S."/>
            <person name="Subramanian S."/>
        </authorList>
    </citation>
    <scope>NUCLEOTIDE SEQUENCE [LARGE SCALE GENOMIC DNA]</scope>
    <source>
        <strain evidence="2 3">DSM 436</strain>
    </source>
</reference>
<dbReference type="STRING" id="1192034.CAP_0737"/>
<dbReference type="GO" id="GO:0003676">
    <property type="term" value="F:nucleic acid binding"/>
    <property type="evidence" value="ECO:0007669"/>
    <property type="project" value="InterPro"/>
</dbReference>
<gene>
    <name evidence="2" type="ORF">CAP_0737</name>
</gene>
<dbReference type="InterPro" id="IPR019288">
    <property type="entry name" value="3'-5'_exonuclease_PolB-like"/>
</dbReference>
<dbReference type="Gene3D" id="3.30.420.10">
    <property type="entry name" value="Ribonuclease H-like superfamily/Ribonuclease H"/>
    <property type="match status" value="1"/>
</dbReference>